<feature type="chain" id="PRO_5021975289" evidence="4">
    <location>
        <begin position="26"/>
        <end position="373"/>
    </location>
</feature>
<evidence type="ECO:0000256" key="1">
    <source>
        <dbReference type="ARBA" id="ARBA00010634"/>
    </source>
</evidence>
<dbReference type="GO" id="GO:0016020">
    <property type="term" value="C:membrane"/>
    <property type="evidence" value="ECO:0007669"/>
    <property type="project" value="InterPro"/>
</dbReference>
<dbReference type="AlphaFoldDB" id="A0A518N467"/>
<dbReference type="RefSeq" id="WP_144891693.1">
    <property type="nucleotide sequence ID" value="NZ_CP042218.1"/>
</dbReference>
<dbReference type="InterPro" id="IPR007428">
    <property type="entry name" value="MlaA"/>
</dbReference>
<gene>
    <name evidence="5" type="ORF">FPZ22_07210</name>
</gene>
<dbReference type="InterPro" id="IPR006311">
    <property type="entry name" value="TAT_signal"/>
</dbReference>
<comment type="similarity">
    <text evidence="1">Belongs to the MlaA family.</text>
</comment>
<dbReference type="GO" id="GO:0120010">
    <property type="term" value="P:intermembrane phospholipid transfer"/>
    <property type="evidence" value="ECO:0007669"/>
    <property type="project" value="TreeGrafter"/>
</dbReference>
<dbReference type="OrthoDB" id="9785326at2"/>
<name>A0A518N467_9GAMM</name>
<feature type="compositionally biased region" description="Low complexity" evidence="3">
    <location>
        <begin position="55"/>
        <end position="64"/>
    </location>
</feature>
<dbReference type="PANTHER" id="PTHR30035:SF3">
    <property type="entry name" value="INTERMEMBRANE PHOSPHOLIPID TRANSPORT SYSTEM LIPOPROTEIN MLAA"/>
    <property type="match status" value="1"/>
</dbReference>
<dbReference type="EMBL" id="CP042218">
    <property type="protein sequence ID" value="QDW66705.1"/>
    <property type="molecule type" value="Genomic_DNA"/>
</dbReference>
<evidence type="ECO:0000313" key="6">
    <source>
        <dbReference type="Proteomes" id="UP000316584"/>
    </source>
</evidence>
<evidence type="ECO:0000313" key="5">
    <source>
        <dbReference type="EMBL" id="QDW66705.1"/>
    </source>
</evidence>
<evidence type="ECO:0000256" key="4">
    <source>
        <dbReference type="SAM" id="SignalP"/>
    </source>
</evidence>
<keyword evidence="2 4" id="KW-0732">Signal</keyword>
<proteinExistence type="inferred from homology"/>
<evidence type="ECO:0000256" key="2">
    <source>
        <dbReference type="ARBA" id="ARBA00022729"/>
    </source>
</evidence>
<evidence type="ECO:0000256" key="3">
    <source>
        <dbReference type="SAM" id="MobiDB-lite"/>
    </source>
</evidence>
<dbReference type="PROSITE" id="PS51318">
    <property type="entry name" value="TAT"/>
    <property type="match status" value="1"/>
</dbReference>
<reference evidence="5 6" key="1">
    <citation type="submission" date="2019-07" db="EMBL/GenBank/DDBJ databases">
        <title>Full genome sequence of Luteimonas sp. Gr-4.</title>
        <authorList>
            <person name="Im W.-T."/>
        </authorList>
    </citation>
    <scope>NUCLEOTIDE SEQUENCE [LARGE SCALE GENOMIC DNA]</scope>
    <source>
        <strain evidence="5 6">Gr-4</strain>
    </source>
</reference>
<feature type="region of interest" description="Disordered" evidence="3">
    <location>
        <begin position="55"/>
        <end position="93"/>
    </location>
</feature>
<keyword evidence="6" id="KW-1185">Reference proteome</keyword>
<sequence length="373" mass="39355">MDLPTLPHRRILAAALALALLSACASGGTAPIAPAPAPDAQARVVDGSADGATADAAGTGAASARAPVAQDGTAAASDGGEPLPGDDGQGTDDTVIATGETVAIDPTQAELDYAAIYGGEVYDPVADSTLPDPAAPPPPGHDPWEHWNRRVHAFNMAVDRAVAEPLARAYVKVVPRPVRLGVGNFFSNLGQPVSALNALLQGKPGQAGHSLGRFLVNATLGIGGLFDPASRMNIPNRSEDFGQTLGVWGWERSRYVELPLFGPRTVRDVFGLVGDGQVAPLRQIDDDAVRIGLQGLQLVDLRTQLFAVDRLREGAADEYALVRDAWLQRRDYQIRGDRLREDQEDLPDYLLEDEGNPTVPVDVMPIVPGSTPP</sequence>
<feature type="signal peptide" evidence="4">
    <location>
        <begin position="1"/>
        <end position="25"/>
    </location>
</feature>
<organism evidence="5 6">
    <name type="scientific">Luteimonas granuli</name>
    <dbReference type="NCBI Taxonomy" id="1176533"/>
    <lineage>
        <taxon>Bacteria</taxon>
        <taxon>Pseudomonadati</taxon>
        <taxon>Pseudomonadota</taxon>
        <taxon>Gammaproteobacteria</taxon>
        <taxon>Lysobacterales</taxon>
        <taxon>Lysobacteraceae</taxon>
        <taxon>Luteimonas</taxon>
    </lineage>
</organism>
<dbReference type="PRINTS" id="PR01805">
    <property type="entry name" value="VACJLIPOPROT"/>
</dbReference>
<dbReference type="Pfam" id="PF04333">
    <property type="entry name" value="MlaA"/>
    <property type="match status" value="1"/>
</dbReference>
<dbReference type="Proteomes" id="UP000316584">
    <property type="component" value="Chromosome"/>
</dbReference>
<accession>A0A518N467</accession>
<keyword evidence="5" id="KW-0449">Lipoprotein</keyword>
<dbReference type="PANTHER" id="PTHR30035">
    <property type="entry name" value="LIPOPROTEIN VACJ-RELATED"/>
    <property type="match status" value="1"/>
</dbReference>
<dbReference type="KEGG" id="lug:FPZ22_07210"/>
<protein>
    <submittedName>
        <fullName evidence="5">VacJ family lipoprotein</fullName>
    </submittedName>
</protein>